<evidence type="ECO:0000313" key="11">
    <source>
        <dbReference type="Proteomes" id="UP000176700"/>
    </source>
</evidence>
<dbReference type="Pfam" id="PF00571">
    <property type="entry name" value="CBS"/>
    <property type="match status" value="2"/>
</dbReference>
<dbReference type="SMART" id="SM00116">
    <property type="entry name" value="CBS"/>
    <property type="match status" value="2"/>
</dbReference>
<keyword evidence="3" id="KW-0560">Oxidoreductase</keyword>
<feature type="binding site" description="in other chain" evidence="7">
    <location>
        <position position="319"/>
    </location>
    <ligand>
        <name>K(+)</name>
        <dbReference type="ChEBI" id="CHEBI:29103"/>
        <note>ligand shared between two tetrameric partners</note>
    </ligand>
</feature>
<evidence type="ECO:0000313" key="10">
    <source>
        <dbReference type="EMBL" id="OGZ44100.1"/>
    </source>
</evidence>
<dbReference type="CDD" id="cd00381">
    <property type="entry name" value="IMPDH"/>
    <property type="match status" value="1"/>
</dbReference>
<dbReference type="Pfam" id="PF00478">
    <property type="entry name" value="IMPDH"/>
    <property type="match status" value="1"/>
</dbReference>
<dbReference type="PIRSF" id="PIRSF000130">
    <property type="entry name" value="IMPDH"/>
    <property type="match status" value="1"/>
</dbReference>
<evidence type="ECO:0000259" key="9">
    <source>
        <dbReference type="PROSITE" id="PS51371"/>
    </source>
</evidence>
<dbReference type="CDD" id="cd04601">
    <property type="entry name" value="CBS_pair_IMPDH"/>
    <property type="match status" value="1"/>
</dbReference>
<sequence>MASLHPQLKKKEFAYKDITLIPHRLPDLERDEVDLTTQFTKRIKLKTPFVSSPMDTVTEAPMAILMALFGGIGVIHYNFPEIEGQLAEIKKVKGFEAAFVRNPICLGPDNTVGDIYKINEEYGFFSTPITEGGTLKSKLIGIVTRRDVRYLEKMDTPLGKIMTPKAKLVTANRKTTLDKHDISEANKIIKAHNLDTLPIVDNKFRLVALVTDSDLRKNASYPLAIKDKNKQLKVFAAVESRLSLAKERIRQVVQAGVSGIVVDAGIVYKEQIEIAKFSKKNFPEIEVVLGNACSGQMVRSVLKEGSWLIDGLRVGVGPGAACITQQELGTGRSQAAAIYDTSQAAKRLKSKYGFMPLIADGGIKVLDTDLSKPGDITKALALGAQTVMMGSLFAGLDESPGEKEFDYDSERMVKKYRGMGSLAAMKFRPSAIRYGIDKTKVKVAEGREIKVPYRGSGYNFLPKLIAGVKQSFQKQGFRNIAELQRKADIRLMSR</sequence>
<dbReference type="InterPro" id="IPR000644">
    <property type="entry name" value="CBS_dom"/>
</dbReference>
<dbReference type="SMART" id="SM01240">
    <property type="entry name" value="IMPDH"/>
    <property type="match status" value="1"/>
</dbReference>
<dbReference type="Proteomes" id="UP000176700">
    <property type="component" value="Unassembled WGS sequence"/>
</dbReference>
<gene>
    <name evidence="10" type="ORF">A2W41_00120</name>
</gene>
<dbReference type="GO" id="GO:0003938">
    <property type="term" value="F:IMP dehydrogenase activity"/>
    <property type="evidence" value="ECO:0007669"/>
    <property type="project" value="InterPro"/>
</dbReference>
<evidence type="ECO:0000256" key="5">
    <source>
        <dbReference type="PIRSR" id="PIRSR000130-1"/>
    </source>
</evidence>
<dbReference type="EMBL" id="MHNI01000001">
    <property type="protein sequence ID" value="OGZ44100.1"/>
    <property type="molecule type" value="Genomic_DNA"/>
</dbReference>
<feature type="active site" description="Thioimidate intermediate" evidence="5">
    <location>
        <position position="322"/>
    </location>
</feature>
<dbReference type="FunFam" id="3.20.20.70:FF:000424">
    <property type="entry name" value="Inosine-5'-monophosphate dehydrogenase 2"/>
    <property type="match status" value="1"/>
</dbReference>
<keyword evidence="2" id="KW-0479">Metal-binding</keyword>
<dbReference type="InterPro" id="IPR005990">
    <property type="entry name" value="IMP_DH"/>
</dbReference>
<evidence type="ECO:0000256" key="7">
    <source>
        <dbReference type="PIRSR" id="PIRSR000130-4"/>
    </source>
</evidence>
<dbReference type="InterPro" id="IPR046342">
    <property type="entry name" value="CBS_dom_sf"/>
</dbReference>
<dbReference type="InterPro" id="IPR013785">
    <property type="entry name" value="Aldolase_TIM"/>
</dbReference>
<dbReference type="GO" id="GO:0046872">
    <property type="term" value="F:metal ion binding"/>
    <property type="evidence" value="ECO:0007669"/>
    <property type="project" value="UniProtKB-KW"/>
</dbReference>
<comment type="caution">
    <text evidence="10">The sequence shown here is derived from an EMBL/GenBank/DDBJ whole genome shotgun (WGS) entry which is preliminary data.</text>
</comment>
<evidence type="ECO:0000256" key="1">
    <source>
        <dbReference type="ARBA" id="ARBA00005502"/>
    </source>
</evidence>
<feature type="binding site" description="in other chain" evidence="7">
    <location>
        <position position="322"/>
    </location>
    <ligand>
        <name>K(+)</name>
        <dbReference type="ChEBI" id="CHEBI:29103"/>
        <note>ligand shared between two tetrameric partners</note>
    </ligand>
</feature>
<dbReference type="AlphaFoldDB" id="A0A1G2G2H2"/>
<proteinExistence type="inferred from homology"/>
<dbReference type="InterPro" id="IPR001093">
    <property type="entry name" value="IMP_DH_GMPRt"/>
</dbReference>
<dbReference type="PROSITE" id="PS51371">
    <property type="entry name" value="CBS"/>
    <property type="match status" value="2"/>
</dbReference>
<evidence type="ECO:0000256" key="6">
    <source>
        <dbReference type="PIRSR" id="PIRSR000130-3"/>
    </source>
</evidence>
<keyword evidence="6" id="KW-0520">NAD</keyword>
<organism evidence="10 11">
    <name type="scientific">Candidatus Ryanbacteria bacterium RIFCSPHIGHO2_01_45_13</name>
    <dbReference type="NCBI Taxonomy" id="1802112"/>
    <lineage>
        <taxon>Bacteria</taxon>
        <taxon>Candidatus Ryaniibacteriota</taxon>
    </lineage>
</organism>
<dbReference type="SUPFAM" id="SSF54631">
    <property type="entry name" value="CBS-domain pair"/>
    <property type="match status" value="1"/>
</dbReference>
<evidence type="ECO:0000256" key="4">
    <source>
        <dbReference type="ARBA" id="ARBA00023122"/>
    </source>
</evidence>
<feature type="binding site" evidence="6">
    <location>
        <begin position="315"/>
        <end position="317"/>
    </location>
    <ligand>
        <name>NAD(+)</name>
        <dbReference type="ChEBI" id="CHEBI:57540"/>
    </ligand>
</feature>
<evidence type="ECO:0000256" key="3">
    <source>
        <dbReference type="ARBA" id="ARBA00023002"/>
    </source>
</evidence>
<dbReference type="SUPFAM" id="SSF51412">
    <property type="entry name" value="Inosine monophosphate dehydrogenase (IMPDH)"/>
    <property type="match status" value="1"/>
</dbReference>
<comment type="similarity">
    <text evidence="1">Belongs to the IMPDH/GMPR family.</text>
</comment>
<dbReference type="Gene3D" id="3.20.20.70">
    <property type="entry name" value="Aldolase class I"/>
    <property type="match status" value="1"/>
</dbReference>
<feature type="domain" description="CBS" evidence="9">
    <location>
        <begin position="162"/>
        <end position="225"/>
    </location>
</feature>
<keyword evidence="4 8" id="KW-0129">CBS domain</keyword>
<name>A0A1G2G2H2_9BACT</name>
<dbReference type="PANTHER" id="PTHR11911:SF111">
    <property type="entry name" value="INOSINE-5'-MONOPHOSPHATE DEHYDROGENASE"/>
    <property type="match status" value="1"/>
</dbReference>
<keyword evidence="7" id="KW-0630">Potassium</keyword>
<dbReference type="PANTHER" id="PTHR11911">
    <property type="entry name" value="INOSINE-5-MONOPHOSPHATE DEHYDROGENASE RELATED"/>
    <property type="match status" value="1"/>
</dbReference>
<accession>A0A1G2G2H2</accession>
<dbReference type="GO" id="GO:0006183">
    <property type="term" value="P:GTP biosynthetic process"/>
    <property type="evidence" value="ECO:0007669"/>
    <property type="project" value="TreeGrafter"/>
</dbReference>
<evidence type="ECO:0000256" key="2">
    <source>
        <dbReference type="ARBA" id="ARBA00022723"/>
    </source>
</evidence>
<feature type="active site" description="Proton acceptor" evidence="5">
    <location>
        <position position="433"/>
    </location>
</feature>
<feature type="binding site" description="in other chain" evidence="7">
    <location>
        <position position="317"/>
    </location>
    <ligand>
        <name>K(+)</name>
        <dbReference type="ChEBI" id="CHEBI:29103"/>
        <note>ligand shared between two tetrameric partners</note>
    </ligand>
</feature>
<reference evidence="10 11" key="1">
    <citation type="journal article" date="2016" name="Nat. Commun.">
        <title>Thousands of microbial genomes shed light on interconnected biogeochemical processes in an aquifer system.</title>
        <authorList>
            <person name="Anantharaman K."/>
            <person name="Brown C.T."/>
            <person name="Hug L.A."/>
            <person name="Sharon I."/>
            <person name="Castelle C.J."/>
            <person name="Probst A.J."/>
            <person name="Thomas B.C."/>
            <person name="Singh A."/>
            <person name="Wilkins M.J."/>
            <person name="Karaoz U."/>
            <person name="Brodie E.L."/>
            <person name="Williams K.H."/>
            <person name="Hubbard S.S."/>
            <person name="Banfield J.F."/>
        </authorList>
    </citation>
    <scope>NUCLEOTIDE SEQUENCE [LARGE SCALE GENOMIC DNA]</scope>
</reference>
<protein>
    <recommendedName>
        <fullName evidence="9">CBS domain-containing protein</fullName>
    </recommendedName>
</protein>
<evidence type="ECO:0000256" key="8">
    <source>
        <dbReference type="PROSITE-ProRule" id="PRU00703"/>
    </source>
</evidence>
<feature type="domain" description="CBS" evidence="9">
    <location>
        <begin position="99"/>
        <end position="158"/>
    </location>
</feature>